<organism evidence="3">
    <name type="scientific">Hydatigena taeniaeformis</name>
    <name type="common">Feline tapeworm</name>
    <name type="synonym">Taenia taeniaeformis</name>
    <dbReference type="NCBI Taxonomy" id="6205"/>
    <lineage>
        <taxon>Eukaryota</taxon>
        <taxon>Metazoa</taxon>
        <taxon>Spiralia</taxon>
        <taxon>Lophotrochozoa</taxon>
        <taxon>Platyhelminthes</taxon>
        <taxon>Cestoda</taxon>
        <taxon>Eucestoda</taxon>
        <taxon>Cyclophyllidea</taxon>
        <taxon>Taeniidae</taxon>
        <taxon>Hydatigera</taxon>
    </lineage>
</organism>
<dbReference type="Proteomes" id="UP000274429">
    <property type="component" value="Unassembled WGS sequence"/>
</dbReference>
<dbReference type="EMBL" id="UYWX01022956">
    <property type="protein sequence ID" value="VDM36078.1"/>
    <property type="molecule type" value="Genomic_DNA"/>
</dbReference>
<accession>A0A0R3XC38</accession>
<reference evidence="3" key="1">
    <citation type="submission" date="2017-02" db="UniProtKB">
        <authorList>
            <consortium name="WormBaseParasite"/>
        </authorList>
    </citation>
    <scope>IDENTIFICATION</scope>
</reference>
<dbReference type="AlphaFoldDB" id="A0A0R3XC38"/>
<reference evidence="1 2" key="2">
    <citation type="submission" date="2018-11" db="EMBL/GenBank/DDBJ databases">
        <authorList>
            <consortium name="Pathogen Informatics"/>
        </authorList>
    </citation>
    <scope>NUCLEOTIDE SEQUENCE [LARGE SCALE GENOMIC DNA]</scope>
</reference>
<keyword evidence="2" id="KW-1185">Reference proteome</keyword>
<name>A0A0R3XC38_HYDTA</name>
<evidence type="ECO:0000313" key="1">
    <source>
        <dbReference type="EMBL" id="VDM36078.1"/>
    </source>
</evidence>
<gene>
    <name evidence="1" type="ORF">TTAC_LOCUS11098</name>
</gene>
<protein>
    <submittedName>
        <fullName evidence="1 3">Uncharacterized protein</fullName>
    </submittedName>
</protein>
<evidence type="ECO:0000313" key="2">
    <source>
        <dbReference type="Proteomes" id="UP000274429"/>
    </source>
</evidence>
<sequence length="210" mass="23145">MSFERQASLYIGGGGSKGLTGTNQEENMNANCADRMKEFMKLIFLPPSCCYDLLEVCLISGLDDDHRGAHTALARWSDFQVMLQVVIVFSFGAVPFPTYEGVVVENEREFGSMSSLVATVCDKIGGVMEVCSATRDGRTSSAFTISMFLCHAIHLGNDRTCKSPANASSRCLPHSNIHARRREKRLQFLLHSHGSVLQPSGTSRSFERDQ</sequence>
<evidence type="ECO:0000313" key="3">
    <source>
        <dbReference type="WBParaSite" id="TTAC_0001111501-mRNA-1"/>
    </source>
</evidence>
<dbReference type="WBParaSite" id="TTAC_0001111501-mRNA-1">
    <property type="protein sequence ID" value="TTAC_0001111501-mRNA-1"/>
    <property type="gene ID" value="TTAC_0001111501"/>
</dbReference>
<proteinExistence type="predicted"/>